<protein>
    <submittedName>
        <fullName evidence="3">Uncharacterized protein LOC115623126</fullName>
    </submittedName>
</protein>
<dbReference type="Proteomes" id="UP000504634">
    <property type="component" value="Unplaced"/>
</dbReference>
<gene>
    <name evidence="3" type="primary">LOC115623126</name>
</gene>
<evidence type="ECO:0000313" key="3">
    <source>
        <dbReference type="RefSeq" id="XP_030373194.1"/>
    </source>
</evidence>
<accession>A0A6J2TAY2</accession>
<keyword evidence="1" id="KW-1133">Transmembrane helix</keyword>
<keyword evidence="2" id="KW-1185">Reference proteome</keyword>
<feature type="transmembrane region" description="Helical" evidence="1">
    <location>
        <begin position="84"/>
        <end position="104"/>
    </location>
</feature>
<proteinExistence type="predicted"/>
<dbReference type="AlphaFoldDB" id="A0A6J2TAY2"/>
<organism evidence="2 3">
    <name type="scientific">Drosophila lebanonensis</name>
    <name type="common">Fruit fly</name>
    <name type="synonym">Scaptodrosophila lebanonensis</name>
    <dbReference type="NCBI Taxonomy" id="7225"/>
    <lineage>
        <taxon>Eukaryota</taxon>
        <taxon>Metazoa</taxon>
        <taxon>Ecdysozoa</taxon>
        <taxon>Arthropoda</taxon>
        <taxon>Hexapoda</taxon>
        <taxon>Insecta</taxon>
        <taxon>Pterygota</taxon>
        <taxon>Neoptera</taxon>
        <taxon>Endopterygota</taxon>
        <taxon>Diptera</taxon>
        <taxon>Brachycera</taxon>
        <taxon>Muscomorpha</taxon>
        <taxon>Ephydroidea</taxon>
        <taxon>Drosophilidae</taxon>
        <taxon>Scaptodrosophila</taxon>
    </lineage>
</organism>
<dbReference type="RefSeq" id="XP_030373194.1">
    <property type="nucleotide sequence ID" value="XM_030517334.1"/>
</dbReference>
<keyword evidence="1" id="KW-0472">Membrane</keyword>
<evidence type="ECO:0000313" key="2">
    <source>
        <dbReference type="Proteomes" id="UP000504634"/>
    </source>
</evidence>
<sequence>MPGSASTNADPCKRKSSPMQNVVAHACDSVSEIITKYRRKICCEARQVVRNAKCRECGSLVRRSNFTYAIQGKRFSVRLGSEEMYVGILMAVIGLMLLTMLYLVRRYNHTFAYGTGGCVSTVLWTYDDCNIVT</sequence>
<name>A0A6J2TAY2_DROLE</name>
<dbReference type="GeneID" id="115623126"/>
<reference evidence="3" key="1">
    <citation type="submission" date="2025-08" db="UniProtKB">
        <authorList>
            <consortium name="RefSeq"/>
        </authorList>
    </citation>
    <scope>IDENTIFICATION</scope>
    <source>
        <strain evidence="3">11010-0011.00</strain>
        <tissue evidence="3">Whole body</tissue>
    </source>
</reference>
<dbReference type="OrthoDB" id="7868201at2759"/>
<evidence type="ECO:0000256" key="1">
    <source>
        <dbReference type="SAM" id="Phobius"/>
    </source>
</evidence>
<keyword evidence="1" id="KW-0812">Transmembrane</keyword>